<evidence type="ECO:0000256" key="5">
    <source>
        <dbReference type="SAM" id="MobiDB-lite"/>
    </source>
</evidence>
<keyword evidence="3" id="KW-0863">Zinc-finger</keyword>
<dbReference type="Pfam" id="PF10357">
    <property type="entry name" value="WH_KIN17"/>
    <property type="match status" value="1"/>
</dbReference>
<dbReference type="Gene3D" id="1.10.10.2030">
    <property type="entry name" value="DNA/RNA-binding protein Kin17, conserved domain"/>
    <property type="match status" value="1"/>
</dbReference>
<dbReference type="AlphaFoldDB" id="A0AAN6FWA9"/>
<dbReference type="InterPro" id="IPR056767">
    <property type="entry name" value="C2H2-Znf_KIN17"/>
</dbReference>
<keyword evidence="2" id="KW-0479">Metal-binding</keyword>
<protein>
    <recommendedName>
        <fullName evidence="6">DNA/RNA-binding protein Kin17 WH-like domain-containing protein</fullName>
    </recommendedName>
</protein>
<dbReference type="InterPro" id="IPR037321">
    <property type="entry name" value="KIN17-like"/>
</dbReference>
<dbReference type="PANTHER" id="PTHR12805">
    <property type="entry name" value="KIN17 KIN, ANTIGENIC DETERMINANT OF RECA PROTEIN HOMOLOG"/>
    <property type="match status" value="1"/>
</dbReference>
<dbReference type="EMBL" id="JASUXU010000009">
    <property type="protein sequence ID" value="KAK0324596.1"/>
    <property type="molecule type" value="Genomic_DNA"/>
</dbReference>
<feature type="region of interest" description="Disordered" evidence="5">
    <location>
        <begin position="196"/>
        <end position="218"/>
    </location>
</feature>
<comment type="caution">
    <text evidence="7">The sequence shown here is derived from an EMBL/GenBank/DDBJ whole genome shotgun (WGS) entry which is preliminary data.</text>
</comment>
<dbReference type="PANTHER" id="PTHR12805:SF0">
    <property type="entry name" value="DNA_RNA-BINDING PROTEIN KIN17"/>
    <property type="match status" value="1"/>
</dbReference>
<evidence type="ECO:0000313" key="8">
    <source>
        <dbReference type="Proteomes" id="UP001168146"/>
    </source>
</evidence>
<dbReference type="InterPro" id="IPR019447">
    <property type="entry name" value="DNA/RNA-bd_Kin17_WH-like_dom"/>
</dbReference>
<feature type="domain" description="DNA/RNA-binding protein Kin17 WH-like" evidence="6">
    <location>
        <begin position="65"/>
        <end position="191"/>
    </location>
</feature>
<dbReference type="FunFam" id="1.10.10.2030:FF:000001">
    <property type="entry name" value="DNA/RNA-binding protein KIN17, putative"/>
    <property type="match status" value="1"/>
</dbReference>
<accession>A0AAN6FWA9</accession>
<dbReference type="GO" id="GO:0008270">
    <property type="term" value="F:zinc ion binding"/>
    <property type="evidence" value="ECO:0007669"/>
    <property type="project" value="UniProtKB-KW"/>
</dbReference>
<dbReference type="GO" id="GO:0005634">
    <property type="term" value="C:nucleus"/>
    <property type="evidence" value="ECO:0007669"/>
    <property type="project" value="TreeGrafter"/>
</dbReference>
<dbReference type="InterPro" id="IPR036236">
    <property type="entry name" value="Znf_C2H2_sf"/>
</dbReference>
<reference evidence="7" key="1">
    <citation type="submission" date="2021-12" db="EMBL/GenBank/DDBJ databases">
        <title>Black yeast isolated from Biological Soil Crust.</title>
        <authorList>
            <person name="Kurbessoian T."/>
        </authorList>
    </citation>
    <scope>NUCLEOTIDE SEQUENCE</scope>
    <source>
        <strain evidence="7">CCFEE 5208</strain>
    </source>
</reference>
<dbReference type="InterPro" id="IPR038254">
    <property type="entry name" value="KIN17_WH-like_sf"/>
</dbReference>
<organism evidence="7 8">
    <name type="scientific">Friedmanniomyces endolithicus</name>
    <dbReference type="NCBI Taxonomy" id="329885"/>
    <lineage>
        <taxon>Eukaryota</taxon>
        <taxon>Fungi</taxon>
        <taxon>Dikarya</taxon>
        <taxon>Ascomycota</taxon>
        <taxon>Pezizomycotina</taxon>
        <taxon>Dothideomycetes</taxon>
        <taxon>Dothideomycetidae</taxon>
        <taxon>Mycosphaerellales</taxon>
        <taxon>Teratosphaeriaceae</taxon>
        <taxon>Friedmanniomyces</taxon>
    </lineage>
</organism>
<sequence>MPLKAWNLETTAIMPKAEVGSTKYLANKMKAKGLQRLRWYCQTCEKQCRDENGFKQHTMSEGHVRAMLLVGEDPRKAINEYSNQFKRDFLQLLKTSHGEKKVSLNGFYQEYIRDKEHVHMNSTKWPSLTEFAKYMGREGICRVEEGERGLEVQWVDDSAEAITRREDIKKKERLAKGDESMESRLLEQQIRKAREAAAEKAGQAELSRPAEVSNVTTTEPVKVSLKLSGKAAPKQEAPPQEEAPDAPVAIETFSALEDASQSAETPAAPVDDDDDAETPAKDTPPPKMSISLAGNKPKHSNPLMRKNPLAKKKETLVSAPEKKMSNAERIMREELKRKRLAEQSGYGGGGKRQRVA</sequence>
<dbReference type="GO" id="GO:0006260">
    <property type="term" value="P:DNA replication"/>
    <property type="evidence" value="ECO:0007669"/>
    <property type="project" value="TreeGrafter"/>
</dbReference>
<proteinExistence type="inferred from homology"/>
<dbReference type="SUPFAM" id="SSF57667">
    <property type="entry name" value="beta-beta-alpha zinc fingers"/>
    <property type="match status" value="1"/>
</dbReference>
<evidence type="ECO:0000256" key="1">
    <source>
        <dbReference type="ARBA" id="ARBA00008517"/>
    </source>
</evidence>
<dbReference type="Pfam" id="PF25095">
    <property type="entry name" value="C2H2-zf_KIN17"/>
    <property type="match status" value="1"/>
</dbReference>
<dbReference type="GO" id="GO:0003690">
    <property type="term" value="F:double-stranded DNA binding"/>
    <property type="evidence" value="ECO:0007669"/>
    <property type="project" value="TreeGrafter"/>
</dbReference>
<feature type="compositionally biased region" description="Basic and acidic residues" evidence="5">
    <location>
        <begin position="311"/>
        <end position="336"/>
    </location>
</feature>
<dbReference type="SMART" id="SM01253">
    <property type="entry name" value="Kin17_mid"/>
    <property type="match status" value="1"/>
</dbReference>
<comment type="similarity">
    <text evidence="1">Belongs to the KIN17 family.</text>
</comment>
<evidence type="ECO:0000256" key="3">
    <source>
        <dbReference type="ARBA" id="ARBA00022771"/>
    </source>
</evidence>
<evidence type="ECO:0000259" key="6">
    <source>
        <dbReference type="SMART" id="SM01253"/>
    </source>
</evidence>
<gene>
    <name evidence="7" type="ORF">LTR82_004301</name>
</gene>
<feature type="region of interest" description="Disordered" evidence="5">
    <location>
        <begin position="251"/>
        <end position="356"/>
    </location>
</feature>
<evidence type="ECO:0000256" key="2">
    <source>
        <dbReference type="ARBA" id="ARBA00022723"/>
    </source>
</evidence>
<evidence type="ECO:0000256" key="4">
    <source>
        <dbReference type="ARBA" id="ARBA00022833"/>
    </source>
</evidence>
<dbReference type="GO" id="GO:0006974">
    <property type="term" value="P:DNA damage response"/>
    <property type="evidence" value="ECO:0007669"/>
    <property type="project" value="TreeGrafter"/>
</dbReference>
<keyword evidence="4" id="KW-0862">Zinc</keyword>
<evidence type="ECO:0000313" key="7">
    <source>
        <dbReference type="EMBL" id="KAK0324596.1"/>
    </source>
</evidence>
<dbReference type="Proteomes" id="UP001168146">
    <property type="component" value="Unassembled WGS sequence"/>
</dbReference>
<name>A0AAN6FWA9_9PEZI</name>